<accession>A0A7Z2NU26</accession>
<dbReference type="PANTHER" id="PTHR38477">
    <property type="entry name" value="HYPOTHETICAL EXPORTED PROTEIN"/>
    <property type="match status" value="1"/>
</dbReference>
<dbReference type="PANTHER" id="PTHR38477:SF1">
    <property type="entry name" value="MUREIN L,D-TRANSPEPTIDASE CATALYTIC DOMAIN FAMILY PROTEIN"/>
    <property type="match status" value="1"/>
</dbReference>
<organism evidence="2 3">
    <name type="scientific">Sphingomonas changnyeongensis</name>
    <dbReference type="NCBI Taxonomy" id="2698679"/>
    <lineage>
        <taxon>Bacteria</taxon>
        <taxon>Pseudomonadati</taxon>
        <taxon>Pseudomonadota</taxon>
        <taxon>Alphaproteobacteria</taxon>
        <taxon>Sphingomonadales</taxon>
        <taxon>Sphingomonadaceae</taxon>
        <taxon>Sphingomonas</taxon>
    </lineage>
</organism>
<evidence type="ECO:0000256" key="1">
    <source>
        <dbReference type="SAM" id="SignalP"/>
    </source>
</evidence>
<dbReference type="InterPro" id="IPR006311">
    <property type="entry name" value="TAT_signal"/>
</dbReference>
<dbReference type="Pfam" id="PF13645">
    <property type="entry name" value="YkuD_2"/>
    <property type="match status" value="1"/>
</dbReference>
<feature type="chain" id="PRO_5030865015" description="L,D-transpeptidase catalytic domain" evidence="1">
    <location>
        <begin position="26"/>
        <end position="214"/>
    </location>
</feature>
<evidence type="ECO:0000313" key="2">
    <source>
        <dbReference type="EMBL" id="QHL89868.1"/>
    </source>
</evidence>
<evidence type="ECO:0000313" key="3">
    <source>
        <dbReference type="Proteomes" id="UP000464468"/>
    </source>
</evidence>
<gene>
    <name evidence="2" type="ORF">GVO57_02310</name>
</gene>
<name>A0A7Z2NU26_9SPHN</name>
<dbReference type="EMBL" id="CP047895">
    <property type="protein sequence ID" value="QHL89868.1"/>
    <property type="molecule type" value="Genomic_DNA"/>
</dbReference>
<dbReference type="RefSeq" id="WP_160591502.1">
    <property type="nucleotide sequence ID" value="NZ_CP047895.1"/>
</dbReference>
<sequence>MTIARRDLLKAALIGGGTLATPALATSALATSALAPPGSGVLRGGSDPLLAAARAALARHGHLAADRNRIGVVDFALPSRTPRFFLIDFAAGRASSHLVAHGRGSDPAHRGWLEVFSNRPGSAATSEGVYLTGAEYQGQHGRSRRLTGLDPTNDMAEARAIVIHSAWYVGPDMVAQHGKLGRSEGCLAFSSADLAEVMARLGPGHLIVAGRFSG</sequence>
<feature type="signal peptide" evidence="1">
    <location>
        <begin position="1"/>
        <end position="25"/>
    </location>
</feature>
<keyword evidence="3" id="KW-1185">Reference proteome</keyword>
<keyword evidence="1" id="KW-0732">Signal</keyword>
<dbReference type="KEGG" id="schy:GVO57_02310"/>
<evidence type="ECO:0008006" key="4">
    <source>
        <dbReference type="Google" id="ProtNLM"/>
    </source>
</evidence>
<reference evidence="2 3" key="1">
    <citation type="submission" date="2020-01" db="EMBL/GenBank/DDBJ databases">
        <title>Sphingomonas sp. C33 whole genome sequece.</title>
        <authorList>
            <person name="Park C."/>
        </authorList>
    </citation>
    <scope>NUCLEOTIDE SEQUENCE [LARGE SCALE GENOMIC DNA]</scope>
    <source>
        <strain evidence="2 3">C33</strain>
    </source>
</reference>
<protein>
    <recommendedName>
        <fullName evidence="4">L,D-transpeptidase catalytic domain</fullName>
    </recommendedName>
</protein>
<dbReference type="InterPro" id="IPR032676">
    <property type="entry name" value="YkuD_2"/>
</dbReference>
<proteinExistence type="predicted"/>
<dbReference type="Proteomes" id="UP000464468">
    <property type="component" value="Chromosome"/>
</dbReference>
<dbReference type="PROSITE" id="PS51318">
    <property type="entry name" value="TAT"/>
    <property type="match status" value="1"/>
</dbReference>
<dbReference type="AlphaFoldDB" id="A0A7Z2NU26"/>